<comment type="caution">
    <text evidence="2">The sequence shown here is derived from an EMBL/GenBank/DDBJ whole genome shotgun (WGS) entry which is preliminary data.</text>
</comment>
<accession>A0ABT8GH11</accession>
<dbReference type="InterPro" id="IPR013154">
    <property type="entry name" value="ADH-like_N"/>
</dbReference>
<dbReference type="Pfam" id="PF08240">
    <property type="entry name" value="ADH_N"/>
    <property type="match status" value="1"/>
</dbReference>
<keyword evidence="3" id="KW-1185">Reference proteome</keyword>
<feature type="domain" description="Enoyl reductase (ER)" evidence="1">
    <location>
        <begin position="30"/>
        <end position="344"/>
    </location>
</feature>
<dbReference type="Gene3D" id="3.90.180.10">
    <property type="entry name" value="Medium-chain alcohol dehydrogenases, catalytic domain"/>
    <property type="match status" value="1"/>
</dbReference>
<dbReference type="PROSITE" id="PS01162">
    <property type="entry name" value="QOR_ZETA_CRYSTAL"/>
    <property type="match status" value="1"/>
</dbReference>
<organism evidence="2 3">
    <name type="scientific">Demequina muriae</name>
    <dbReference type="NCBI Taxonomy" id="3051664"/>
    <lineage>
        <taxon>Bacteria</taxon>
        <taxon>Bacillati</taxon>
        <taxon>Actinomycetota</taxon>
        <taxon>Actinomycetes</taxon>
        <taxon>Micrococcales</taxon>
        <taxon>Demequinaceae</taxon>
        <taxon>Demequina</taxon>
    </lineage>
</organism>
<dbReference type="SUPFAM" id="SSF51735">
    <property type="entry name" value="NAD(P)-binding Rossmann-fold domains"/>
    <property type="match status" value="1"/>
</dbReference>
<reference evidence="2" key="1">
    <citation type="submission" date="2023-06" db="EMBL/GenBank/DDBJ databases">
        <title>Egi l300058.</title>
        <authorList>
            <person name="Gao L."/>
            <person name="Fang B.-Z."/>
            <person name="Li W.-J."/>
        </authorList>
    </citation>
    <scope>NUCLEOTIDE SEQUENCE</scope>
    <source>
        <strain evidence="2">EGI L300058</strain>
    </source>
</reference>
<protein>
    <submittedName>
        <fullName evidence="2">NAD(P)-dependent alcohol dehydrogenase</fullName>
    </submittedName>
</protein>
<dbReference type="PANTHER" id="PTHR11695:SF648">
    <property type="entry name" value="ZINC-BINDING OXIDOREDUCTASE"/>
    <property type="match status" value="1"/>
</dbReference>
<dbReference type="RefSeq" id="WP_301142082.1">
    <property type="nucleotide sequence ID" value="NZ_JAUHQA010000001.1"/>
</dbReference>
<evidence type="ECO:0000259" key="1">
    <source>
        <dbReference type="SMART" id="SM00829"/>
    </source>
</evidence>
<evidence type="ECO:0000313" key="2">
    <source>
        <dbReference type="EMBL" id="MDN4480639.1"/>
    </source>
</evidence>
<dbReference type="InterPro" id="IPR036291">
    <property type="entry name" value="NAD(P)-bd_dom_sf"/>
</dbReference>
<dbReference type="EMBL" id="JAUHQA010000001">
    <property type="protein sequence ID" value="MDN4480639.1"/>
    <property type="molecule type" value="Genomic_DNA"/>
</dbReference>
<sequence length="347" mass="35724">MKISTSTRSAVPRTPALPAAMTAIAHDRYGEADTLAPVTIPMPSPGPRDVLIRVEAAALNPADVYLMRGRPRVLRLGVGLRRPKVPVRGSDVAGTVVAVGAEVSHWRGGDRVFGEARSGSLAEYALARADRIARLPGGVAATDAAASVMAALAARDGLAAAGLAPGADATGKRVLIIGASGGIGSFAIQLAKHAGAHVTAVCSGRNADAVRALGADAVVDYTRESVTDLPAWFDVIVDNVGAVRMDDLHALTSPTGVVLPNSGLPGPDGGPLMRVARANVRRRLLRRRFRTFLSLPSTPALEEIGAALQDGTLSPLIDGVLPLERGSEAMARVASGHARGKVVVTIT</sequence>
<dbReference type="SUPFAM" id="SSF50129">
    <property type="entry name" value="GroES-like"/>
    <property type="match status" value="1"/>
</dbReference>
<dbReference type="Gene3D" id="3.40.50.720">
    <property type="entry name" value="NAD(P)-binding Rossmann-like Domain"/>
    <property type="match status" value="1"/>
</dbReference>
<proteinExistence type="predicted"/>
<dbReference type="InterPro" id="IPR002364">
    <property type="entry name" value="Quin_OxRdtase/zeta-crystal_CS"/>
</dbReference>
<dbReference type="InterPro" id="IPR020843">
    <property type="entry name" value="ER"/>
</dbReference>
<dbReference type="Pfam" id="PF13602">
    <property type="entry name" value="ADH_zinc_N_2"/>
    <property type="match status" value="1"/>
</dbReference>
<dbReference type="InterPro" id="IPR050700">
    <property type="entry name" value="YIM1/Zinc_Alcohol_DH_Fams"/>
</dbReference>
<dbReference type="Proteomes" id="UP001172708">
    <property type="component" value="Unassembled WGS sequence"/>
</dbReference>
<dbReference type="InterPro" id="IPR011032">
    <property type="entry name" value="GroES-like_sf"/>
</dbReference>
<dbReference type="SMART" id="SM00829">
    <property type="entry name" value="PKS_ER"/>
    <property type="match status" value="1"/>
</dbReference>
<dbReference type="CDD" id="cd08267">
    <property type="entry name" value="MDR1"/>
    <property type="match status" value="1"/>
</dbReference>
<gene>
    <name evidence="2" type="ORF">QQX02_06855</name>
</gene>
<evidence type="ECO:0000313" key="3">
    <source>
        <dbReference type="Proteomes" id="UP001172708"/>
    </source>
</evidence>
<dbReference type="PANTHER" id="PTHR11695">
    <property type="entry name" value="ALCOHOL DEHYDROGENASE RELATED"/>
    <property type="match status" value="1"/>
</dbReference>
<name>A0ABT8GH11_9MICO</name>